<dbReference type="InterPro" id="IPR016181">
    <property type="entry name" value="Acyl_CoA_acyltransferase"/>
</dbReference>
<gene>
    <name evidence="2" type="ORF">C7382_102139</name>
</gene>
<name>A0A2U1FPH3_9PORP</name>
<keyword evidence="2" id="KW-0689">Ribosomal protein</keyword>
<dbReference type="Proteomes" id="UP000245462">
    <property type="component" value="Unassembled WGS sequence"/>
</dbReference>
<dbReference type="PROSITE" id="PS51186">
    <property type="entry name" value="GNAT"/>
    <property type="match status" value="1"/>
</dbReference>
<protein>
    <submittedName>
        <fullName evidence="2">Ribosomal protein S18 acetylase RimI-like enzyme</fullName>
    </submittedName>
</protein>
<accession>A0A2U1FPH3</accession>
<reference evidence="2 3" key="1">
    <citation type="submission" date="2018-04" db="EMBL/GenBank/DDBJ databases">
        <title>Genomic Encyclopedia of Type Strains, Phase IV (KMG-IV): sequencing the most valuable type-strain genomes for metagenomic binning, comparative biology and taxonomic classification.</title>
        <authorList>
            <person name="Goeker M."/>
        </authorList>
    </citation>
    <scope>NUCLEOTIDE SEQUENCE [LARGE SCALE GENOMIC DNA]</scope>
    <source>
        <strain evidence="2 3">DSM 28520</strain>
    </source>
</reference>
<feature type="domain" description="N-acetyltransferase" evidence="1">
    <location>
        <begin position="5"/>
        <end position="166"/>
    </location>
</feature>
<evidence type="ECO:0000313" key="2">
    <source>
        <dbReference type="EMBL" id="PVZ14095.1"/>
    </source>
</evidence>
<dbReference type="CDD" id="cd04301">
    <property type="entry name" value="NAT_SF"/>
    <property type="match status" value="1"/>
</dbReference>
<dbReference type="AlphaFoldDB" id="A0A2U1FPH3"/>
<dbReference type="OrthoDB" id="9127144at2"/>
<evidence type="ECO:0000313" key="3">
    <source>
        <dbReference type="Proteomes" id="UP000245462"/>
    </source>
</evidence>
<dbReference type="GO" id="GO:0005840">
    <property type="term" value="C:ribosome"/>
    <property type="evidence" value="ECO:0007669"/>
    <property type="project" value="UniProtKB-KW"/>
</dbReference>
<comment type="caution">
    <text evidence="2">The sequence shown here is derived from an EMBL/GenBank/DDBJ whole genome shotgun (WGS) entry which is preliminary data.</text>
</comment>
<organism evidence="2 3">
    <name type="scientific">Porphyromonas loveana</name>
    <dbReference type="NCBI Taxonomy" id="1884669"/>
    <lineage>
        <taxon>Bacteria</taxon>
        <taxon>Pseudomonadati</taxon>
        <taxon>Bacteroidota</taxon>
        <taxon>Bacteroidia</taxon>
        <taxon>Bacteroidales</taxon>
        <taxon>Porphyromonadaceae</taxon>
        <taxon>Porphyromonas</taxon>
    </lineage>
</organism>
<evidence type="ECO:0000259" key="1">
    <source>
        <dbReference type="PROSITE" id="PS51186"/>
    </source>
</evidence>
<dbReference type="Gene3D" id="3.40.630.30">
    <property type="match status" value="1"/>
</dbReference>
<dbReference type="EMBL" id="QEKY01000002">
    <property type="protein sequence ID" value="PVZ14095.1"/>
    <property type="molecule type" value="Genomic_DNA"/>
</dbReference>
<proteinExistence type="predicted"/>
<dbReference type="GeneID" id="94550028"/>
<dbReference type="GO" id="GO:0016747">
    <property type="term" value="F:acyltransferase activity, transferring groups other than amino-acyl groups"/>
    <property type="evidence" value="ECO:0007669"/>
    <property type="project" value="InterPro"/>
</dbReference>
<dbReference type="SUPFAM" id="SSF55729">
    <property type="entry name" value="Acyl-CoA N-acyltransferases (Nat)"/>
    <property type="match status" value="1"/>
</dbReference>
<keyword evidence="2" id="KW-0687">Ribonucleoprotein</keyword>
<dbReference type="Pfam" id="PF00583">
    <property type="entry name" value="Acetyltransf_1"/>
    <property type="match status" value="1"/>
</dbReference>
<keyword evidence="3" id="KW-1185">Reference proteome</keyword>
<dbReference type="InterPro" id="IPR000182">
    <property type="entry name" value="GNAT_dom"/>
</dbReference>
<dbReference type="RefSeq" id="WP_116678583.1">
    <property type="nucleotide sequence ID" value="NZ_JBGXZY010000083.1"/>
</dbReference>
<sequence length="190" mass="21871">MIHLIDYSSLPPKEQETAYPFVRQLYEAAFPPEERRSQEDLQHALLHPDCHLSLVREETEATGFMGFLISWELSPTLTFIEHFAILPECRNRQLGSTILKLLTEQVTNAEACMLLEAEPPLTEIARRRIGFYERAGFEIIDTEYLQPSYHLGGAAVPLYLLAFNAQGTNLTEMIRLLYKRVYQTAFPRLP</sequence>